<name>F8E127_CORRG</name>
<dbReference type="eggNOG" id="ENOG5031BYD">
    <property type="taxonomic scope" value="Bacteria"/>
</dbReference>
<keyword evidence="2" id="KW-1133">Transmembrane helix</keyword>
<dbReference type="InterPro" id="IPR021373">
    <property type="entry name" value="DUF2993"/>
</dbReference>
<proteinExistence type="predicted"/>
<feature type="transmembrane region" description="Helical" evidence="2">
    <location>
        <begin position="46"/>
        <end position="64"/>
    </location>
</feature>
<evidence type="ECO:0000256" key="2">
    <source>
        <dbReference type="SAM" id="Phobius"/>
    </source>
</evidence>
<evidence type="ECO:0000256" key="1">
    <source>
        <dbReference type="SAM" id="MobiDB-lite"/>
    </source>
</evidence>
<dbReference type="EMBL" id="CP002857">
    <property type="protein sequence ID" value="AEI08476.1"/>
    <property type="molecule type" value="Genomic_DNA"/>
</dbReference>
<keyword evidence="2" id="KW-0472">Membrane</keyword>
<dbReference type="HOGENOM" id="CLU_036478_0_0_11"/>
<keyword evidence="4" id="KW-1185">Reference proteome</keyword>
<evidence type="ECO:0000313" key="4">
    <source>
        <dbReference type="Proteomes" id="UP000000492"/>
    </source>
</evidence>
<dbReference type="Pfam" id="PF11209">
    <property type="entry name" value="LmeA"/>
    <property type="match status" value="1"/>
</dbReference>
<dbReference type="Proteomes" id="UP000000492">
    <property type="component" value="Chromosome"/>
</dbReference>
<sequence>MMSNPENVPADTVATSRPDPHAVHSSAVPATTPAARSSSRPRWAKWGLRALSTIVALLIAVAFTDSLVAGRTEHLYSKALYDQSNLANPPAVFVAGSPYTAAALTHEVQAITVNAKDVDMPGWGLMSVHKSAQYVTLPWQAVFGQSFTNAPAKKVFTRLQLDGVTIGGKMHVDDLLIQNRDDISPRGGWETEAIFEGTPKGFDAPATVEMKLRVKEGDVYLTPTRVIRGPSSEAGEGVLSTVKTVDGDKLDDQLKKRIERAFTLKIPGERLPLKEKPKRVYVAGGSVFFESEQLYTTVSLQDLIPQGRRLPEEEKPGL</sequence>
<dbReference type="AlphaFoldDB" id="F8E127"/>
<reference evidence="3 4" key="1">
    <citation type="journal article" date="2012" name="BMC Genomics">
        <title>Complete genome sequence, lifestyle, and multi-drug resistance of the human pathogen Corynebacterium resistens DSM 45100 isolated from blood samples of a leukemia patient.</title>
        <authorList>
            <person name="Schroder J."/>
            <person name="Maus I."/>
            <person name="Meyer K."/>
            <person name="Wordemann S."/>
            <person name="Blom J."/>
            <person name="Jaenicke S."/>
            <person name="Schneider J."/>
            <person name="Trost E."/>
            <person name="Tauch A."/>
        </authorList>
    </citation>
    <scope>NUCLEOTIDE SEQUENCE [LARGE SCALE GENOMIC DNA]</scope>
    <source>
        <strain evidence="4">DSM 45100 / JCM 12819 / CCUG 50093 / GTC 2026 / SICGH 158</strain>
    </source>
</reference>
<feature type="region of interest" description="Disordered" evidence="1">
    <location>
        <begin position="1"/>
        <end position="37"/>
    </location>
</feature>
<keyword evidence="2" id="KW-0812">Transmembrane</keyword>
<organism evidence="3 4">
    <name type="scientific">Corynebacterium resistens (strain DSM 45100 / JCM 12819 / GTC 2026 / SICGH 158)</name>
    <dbReference type="NCBI Taxonomy" id="662755"/>
    <lineage>
        <taxon>Bacteria</taxon>
        <taxon>Bacillati</taxon>
        <taxon>Actinomycetota</taxon>
        <taxon>Actinomycetes</taxon>
        <taxon>Mycobacteriales</taxon>
        <taxon>Corynebacteriaceae</taxon>
        <taxon>Corynebacterium</taxon>
    </lineage>
</organism>
<protein>
    <submittedName>
        <fullName evidence="3">Uncharacterized protein</fullName>
    </submittedName>
</protein>
<dbReference type="KEGG" id="crd:CRES_0113"/>
<gene>
    <name evidence="3" type="ordered locus">CRES_0113</name>
</gene>
<accession>F8E127</accession>
<dbReference type="STRING" id="662755.CRES_0113"/>
<evidence type="ECO:0000313" key="3">
    <source>
        <dbReference type="EMBL" id="AEI08476.1"/>
    </source>
</evidence>